<dbReference type="PROSITE" id="PS00175">
    <property type="entry name" value="PG_MUTASE"/>
    <property type="match status" value="1"/>
</dbReference>
<feature type="binding site" evidence="3">
    <location>
        <position position="59"/>
    </location>
    <ligand>
        <name>substrate</name>
    </ligand>
</feature>
<evidence type="ECO:0000256" key="3">
    <source>
        <dbReference type="PIRSR" id="PIRSR613078-2"/>
    </source>
</evidence>
<evidence type="ECO:0000313" key="5">
    <source>
        <dbReference type="EMBL" id="KAF2763816.1"/>
    </source>
</evidence>
<feature type="binding site" evidence="3">
    <location>
        <begin position="7"/>
        <end position="14"/>
    </location>
    <ligand>
        <name>substrate</name>
    </ligand>
</feature>
<dbReference type="Gene3D" id="3.40.50.1240">
    <property type="entry name" value="Phosphoglycerate mutase-like"/>
    <property type="match status" value="1"/>
</dbReference>
<dbReference type="GO" id="GO:0043456">
    <property type="term" value="P:regulation of pentose-phosphate shunt"/>
    <property type="evidence" value="ECO:0007669"/>
    <property type="project" value="TreeGrafter"/>
</dbReference>
<accession>A0A6G1KT64</accession>
<dbReference type="GO" id="GO:0005829">
    <property type="term" value="C:cytosol"/>
    <property type="evidence" value="ECO:0007669"/>
    <property type="project" value="TreeGrafter"/>
</dbReference>
<dbReference type="SUPFAM" id="SSF53254">
    <property type="entry name" value="Phosphoglycerate mutase-like"/>
    <property type="match status" value="1"/>
</dbReference>
<feature type="active site" description="Tele-phosphohistidine intermediate" evidence="2">
    <location>
        <position position="8"/>
    </location>
</feature>
<dbReference type="InterPro" id="IPR051695">
    <property type="entry name" value="Phosphoglycerate_Mutase"/>
</dbReference>
<dbReference type="AlphaFoldDB" id="A0A6G1KT64"/>
<evidence type="ECO:0000256" key="1">
    <source>
        <dbReference type="ARBA" id="ARBA00022801"/>
    </source>
</evidence>
<dbReference type="Pfam" id="PF00300">
    <property type="entry name" value="His_Phos_1"/>
    <property type="match status" value="1"/>
</dbReference>
<dbReference type="Proteomes" id="UP000799436">
    <property type="component" value="Unassembled WGS sequence"/>
</dbReference>
<dbReference type="CDD" id="cd07067">
    <property type="entry name" value="HP_PGM_like"/>
    <property type="match status" value="1"/>
</dbReference>
<dbReference type="GO" id="GO:0045820">
    <property type="term" value="P:negative regulation of glycolytic process"/>
    <property type="evidence" value="ECO:0007669"/>
    <property type="project" value="TreeGrafter"/>
</dbReference>
<evidence type="ECO:0000256" key="2">
    <source>
        <dbReference type="PIRSR" id="PIRSR613078-1"/>
    </source>
</evidence>
<dbReference type="EMBL" id="ML995961">
    <property type="protein sequence ID" value="KAF2763816.1"/>
    <property type="molecule type" value="Genomic_DNA"/>
</dbReference>
<proteinExistence type="predicted"/>
<keyword evidence="1" id="KW-0378">Hydrolase</keyword>
<name>A0A6G1KT64_9PEZI</name>
<feature type="active site" description="Proton donor/acceptor" evidence="2">
    <location>
        <position position="91"/>
    </location>
</feature>
<dbReference type="PANTHER" id="PTHR46517:SF1">
    <property type="entry name" value="FRUCTOSE-2,6-BISPHOSPHATASE TIGAR"/>
    <property type="match status" value="1"/>
</dbReference>
<gene>
    <name evidence="5" type="ORF">EJ03DRAFT_53551</name>
</gene>
<feature type="region of interest" description="Disordered" evidence="4">
    <location>
        <begin position="107"/>
        <end position="128"/>
    </location>
</feature>
<dbReference type="SMART" id="SM00855">
    <property type="entry name" value="PGAM"/>
    <property type="match status" value="1"/>
</dbReference>
<protein>
    <submittedName>
        <fullName evidence="5">Phosphoglycerate mutase-like protein</fullName>
    </submittedName>
</protein>
<evidence type="ECO:0000256" key="4">
    <source>
        <dbReference type="SAM" id="MobiDB-lite"/>
    </source>
</evidence>
<dbReference type="OrthoDB" id="354304at2759"/>
<feature type="region of interest" description="Disordered" evidence="4">
    <location>
        <begin position="234"/>
        <end position="256"/>
    </location>
</feature>
<dbReference type="InterPro" id="IPR013078">
    <property type="entry name" value="His_Pase_superF_clade-1"/>
</dbReference>
<reference evidence="5" key="1">
    <citation type="journal article" date="2020" name="Stud. Mycol.">
        <title>101 Dothideomycetes genomes: a test case for predicting lifestyles and emergence of pathogens.</title>
        <authorList>
            <person name="Haridas S."/>
            <person name="Albert R."/>
            <person name="Binder M."/>
            <person name="Bloem J."/>
            <person name="Labutti K."/>
            <person name="Salamov A."/>
            <person name="Andreopoulos B."/>
            <person name="Baker S."/>
            <person name="Barry K."/>
            <person name="Bills G."/>
            <person name="Bluhm B."/>
            <person name="Cannon C."/>
            <person name="Castanera R."/>
            <person name="Culley D."/>
            <person name="Daum C."/>
            <person name="Ezra D."/>
            <person name="Gonzalez J."/>
            <person name="Henrissat B."/>
            <person name="Kuo A."/>
            <person name="Liang C."/>
            <person name="Lipzen A."/>
            <person name="Lutzoni F."/>
            <person name="Magnuson J."/>
            <person name="Mondo S."/>
            <person name="Nolan M."/>
            <person name="Ohm R."/>
            <person name="Pangilinan J."/>
            <person name="Park H.-J."/>
            <person name="Ramirez L."/>
            <person name="Alfaro M."/>
            <person name="Sun H."/>
            <person name="Tritt A."/>
            <person name="Yoshinaga Y."/>
            <person name="Zwiers L.-H."/>
            <person name="Turgeon B."/>
            <person name="Goodwin S."/>
            <person name="Spatafora J."/>
            <person name="Crous P."/>
            <person name="Grigoriev I."/>
        </authorList>
    </citation>
    <scope>NUCLEOTIDE SEQUENCE</scope>
    <source>
        <strain evidence="5">CBS 116005</strain>
    </source>
</reference>
<organism evidence="5 6">
    <name type="scientific">Teratosphaeria nubilosa</name>
    <dbReference type="NCBI Taxonomy" id="161662"/>
    <lineage>
        <taxon>Eukaryota</taxon>
        <taxon>Fungi</taxon>
        <taxon>Dikarya</taxon>
        <taxon>Ascomycota</taxon>
        <taxon>Pezizomycotina</taxon>
        <taxon>Dothideomycetes</taxon>
        <taxon>Dothideomycetidae</taxon>
        <taxon>Mycosphaerellales</taxon>
        <taxon>Teratosphaeriaceae</taxon>
        <taxon>Teratosphaeria</taxon>
    </lineage>
</organism>
<dbReference type="GO" id="GO:0004331">
    <property type="term" value="F:fructose-2,6-bisphosphate 2-phosphatase activity"/>
    <property type="evidence" value="ECO:0007669"/>
    <property type="project" value="TreeGrafter"/>
</dbReference>
<keyword evidence="6" id="KW-1185">Reference proteome</keyword>
<evidence type="ECO:0000313" key="6">
    <source>
        <dbReference type="Proteomes" id="UP000799436"/>
    </source>
</evidence>
<dbReference type="InterPro" id="IPR029033">
    <property type="entry name" value="His_PPase_superfam"/>
</dbReference>
<sequence>MKLYLIRHGETVDNVAGLYAGVRDSALTNYGVQQAQRLGQYFEKTQVRFTHIFSSPLTRAYKTAEAVRKAQPSARTGEENLQVVKLPDLIEQDFGFYEGKPFYARSDPKRTGRDAHHERHKNDPGFVDIESKESMGQRADKFLDEHLLPLLKDAEAEDMTIAVVAHGMLLSRLWKKLLLHLPRKSLTIAPEITATRDNLVLEHLGGWSNTGYLELALSKDKVSEAATVECSEDAKAAESDLQTLPPSVPPPMEEKDASVVVESNSTSVQEDSKKASAEVQTNFEGWSTTIVAIDSKQHLVGLKRQRGGIGRLAHDEGQKKLDGFFKKQRTS</sequence>
<dbReference type="InterPro" id="IPR001345">
    <property type="entry name" value="PG/BPGM_mutase_AS"/>
</dbReference>
<dbReference type="PANTHER" id="PTHR46517">
    <property type="entry name" value="FRUCTOSE-2,6-BISPHOSPHATASE TIGAR"/>
    <property type="match status" value="1"/>
</dbReference>